<reference evidence="2 3" key="1">
    <citation type="submission" date="2014-04" db="EMBL/GenBank/DDBJ databases">
        <authorList>
            <consortium name="DOE Joint Genome Institute"/>
            <person name="Kuo A."/>
            <person name="Gay G."/>
            <person name="Dore J."/>
            <person name="Kohler A."/>
            <person name="Nagy L.G."/>
            <person name="Floudas D."/>
            <person name="Copeland A."/>
            <person name="Barry K.W."/>
            <person name="Cichocki N."/>
            <person name="Veneault-Fourrey C."/>
            <person name="LaButti K."/>
            <person name="Lindquist E.A."/>
            <person name="Lipzen A."/>
            <person name="Lundell T."/>
            <person name="Morin E."/>
            <person name="Murat C."/>
            <person name="Sun H."/>
            <person name="Tunlid A."/>
            <person name="Henrissat B."/>
            <person name="Grigoriev I.V."/>
            <person name="Hibbett D.S."/>
            <person name="Martin F."/>
            <person name="Nordberg H.P."/>
            <person name="Cantor M.N."/>
            <person name="Hua S.X."/>
        </authorList>
    </citation>
    <scope>NUCLEOTIDE SEQUENCE [LARGE SCALE GENOMIC DNA]</scope>
    <source>
        <strain evidence="3">h7</strain>
    </source>
</reference>
<evidence type="ECO:0000313" key="2">
    <source>
        <dbReference type="EMBL" id="KIM43019.1"/>
    </source>
</evidence>
<dbReference type="PANTHER" id="PTHR34883">
    <property type="entry name" value="SERINE-RICH PROTEIN, PUTATIVE-RELATED-RELATED"/>
    <property type="match status" value="1"/>
</dbReference>
<evidence type="ECO:0000313" key="3">
    <source>
        <dbReference type="Proteomes" id="UP000053424"/>
    </source>
</evidence>
<dbReference type="STRING" id="686832.A0A0C3CFS2"/>
<proteinExistence type="predicted"/>
<protein>
    <recommendedName>
        <fullName evidence="4">Phytocyanin domain-containing protein</fullName>
    </recommendedName>
</protein>
<dbReference type="PANTHER" id="PTHR34883:SF15">
    <property type="entry name" value="EXTRACELLULAR SERINE-RICH PROTEIN"/>
    <property type="match status" value="1"/>
</dbReference>
<dbReference type="InterPro" id="IPR008972">
    <property type="entry name" value="Cupredoxin"/>
</dbReference>
<feature type="chain" id="PRO_5002162692" description="Phytocyanin domain-containing protein" evidence="1">
    <location>
        <begin position="21"/>
        <end position="200"/>
    </location>
</feature>
<keyword evidence="3" id="KW-1185">Reference proteome</keyword>
<dbReference type="HOGENOM" id="CLU_1366400_0_0_1"/>
<dbReference type="Gene3D" id="2.60.40.420">
    <property type="entry name" value="Cupredoxins - blue copper proteins"/>
    <property type="match status" value="1"/>
</dbReference>
<keyword evidence="1" id="KW-0732">Signal</keyword>
<dbReference type="CDD" id="cd00920">
    <property type="entry name" value="Cupredoxin"/>
    <property type="match status" value="1"/>
</dbReference>
<accession>A0A0C3CFS2</accession>
<dbReference type="OrthoDB" id="1921208at2759"/>
<gene>
    <name evidence="2" type="ORF">M413DRAFT_393869</name>
</gene>
<evidence type="ECO:0008006" key="4">
    <source>
        <dbReference type="Google" id="ProtNLM"/>
    </source>
</evidence>
<organism evidence="2 3">
    <name type="scientific">Hebeloma cylindrosporum</name>
    <dbReference type="NCBI Taxonomy" id="76867"/>
    <lineage>
        <taxon>Eukaryota</taxon>
        <taxon>Fungi</taxon>
        <taxon>Dikarya</taxon>
        <taxon>Basidiomycota</taxon>
        <taxon>Agaricomycotina</taxon>
        <taxon>Agaricomycetes</taxon>
        <taxon>Agaricomycetidae</taxon>
        <taxon>Agaricales</taxon>
        <taxon>Agaricineae</taxon>
        <taxon>Hymenogastraceae</taxon>
        <taxon>Hebeloma</taxon>
    </lineage>
</organism>
<evidence type="ECO:0000256" key="1">
    <source>
        <dbReference type="SAM" id="SignalP"/>
    </source>
</evidence>
<name>A0A0C3CFS2_HEBCY</name>
<dbReference type="Proteomes" id="UP000053424">
    <property type="component" value="Unassembled WGS sequence"/>
</dbReference>
<reference evidence="3" key="2">
    <citation type="submission" date="2015-01" db="EMBL/GenBank/DDBJ databases">
        <title>Evolutionary Origins and Diversification of the Mycorrhizal Mutualists.</title>
        <authorList>
            <consortium name="DOE Joint Genome Institute"/>
            <consortium name="Mycorrhizal Genomics Consortium"/>
            <person name="Kohler A."/>
            <person name="Kuo A."/>
            <person name="Nagy L.G."/>
            <person name="Floudas D."/>
            <person name="Copeland A."/>
            <person name="Barry K.W."/>
            <person name="Cichocki N."/>
            <person name="Veneault-Fourrey C."/>
            <person name="LaButti K."/>
            <person name="Lindquist E.A."/>
            <person name="Lipzen A."/>
            <person name="Lundell T."/>
            <person name="Morin E."/>
            <person name="Murat C."/>
            <person name="Riley R."/>
            <person name="Ohm R."/>
            <person name="Sun H."/>
            <person name="Tunlid A."/>
            <person name="Henrissat B."/>
            <person name="Grigoriev I.V."/>
            <person name="Hibbett D.S."/>
            <person name="Martin F."/>
        </authorList>
    </citation>
    <scope>NUCLEOTIDE SEQUENCE [LARGE SCALE GENOMIC DNA]</scope>
    <source>
        <strain evidence="3">h7</strain>
    </source>
</reference>
<sequence length="200" mass="21609">MRFFTTFVASASVLASVVSAAQHNVVVGQGNANVFEPKFLEGVAAGDTISFKFVSKNHTVTQSTFPAPCVAKPDGVNSGFIPVDPTAATQPEWTIQIDNVTAPLWFYCAQGAHCKAGMVFAINPTPEKTFDAFLVRTLFHFFYSARTSLLTSSIIRLRLKALPHPRTPVLVPAPKHPGVAQVLPAPPRLTTPRLASQHRS</sequence>
<dbReference type="EMBL" id="KN831776">
    <property type="protein sequence ID" value="KIM43019.1"/>
    <property type="molecule type" value="Genomic_DNA"/>
</dbReference>
<dbReference type="AlphaFoldDB" id="A0A0C3CFS2"/>
<dbReference type="SUPFAM" id="SSF49503">
    <property type="entry name" value="Cupredoxins"/>
    <property type="match status" value="1"/>
</dbReference>
<dbReference type="InterPro" id="IPR052953">
    <property type="entry name" value="Ser-rich/MCO-related"/>
</dbReference>
<feature type="signal peptide" evidence="1">
    <location>
        <begin position="1"/>
        <end position="20"/>
    </location>
</feature>